<dbReference type="GO" id="GO:0005524">
    <property type="term" value="F:ATP binding"/>
    <property type="evidence" value="ECO:0007669"/>
    <property type="project" value="UniProtKB-UniRule"/>
</dbReference>
<evidence type="ECO:0000313" key="15">
    <source>
        <dbReference type="EMBL" id="XAY07065.1"/>
    </source>
</evidence>
<dbReference type="GO" id="GO:0006423">
    <property type="term" value="P:cysteinyl-tRNA aminoacylation"/>
    <property type="evidence" value="ECO:0007669"/>
    <property type="project" value="UniProtKB-UniRule"/>
</dbReference>
<gene>
    <name evidence="13 15" type="primary">cysS</name>
    <name evidence="15" type="ORF">DSM112329_03944</name>
</gene>
<dbReference type="PANTHER" id="PTHR10890">
    <property type="entry name" value="CYSTEINYL-TRNA SYNTHETASE"/>
    <property type="match status" value="1"/>
</dbReference>
<proteinExistence type="inferred from homology"/>
<dbReference type="EMBL" id="CP114014">
    <property type="protein sequence ID" value="XAY07065.1"/>
    <property type="molecule type" value="Genomic_DNA"/>
</dbReference>
<protein>
    <recommendedName>
        <fullName evidence="13">Cysteine--tRNA ligase</fullName>
        <ecNumber evidence="13">6.1.1.16</ecNumber>
    </recommendedName>
    <alternativeName>
        <fullName evidence="13">Cysteinyl-tRNA synthetase</fullName>
        <shortName evidence="13">CysRS</shortName>
    </alternativeName>
</protein>
<dbReference type="InterPro" id="IPR009080">
    <property type="entry name" value="tRNAsynth_Ia_anticodon-bd"/>
</dbReference>
<comment type="similarity">
    <text evidence="2 13">Belongs to the class-I aminoacyl-tRNA synthetase family.</text>
</comment>
<dbReference type="InterPro" id="IPR014729">
    <property type="entry name" value="Rossmann-like_a/b/a_fold"/>
</dbReference>
<reference evidence="15" key="1">
    <citation type="submission" date="2022-12" db="EMBL/GenBank/DDBJ databases">
        <title>Paraconexibacter alkalitolerans sp. nov. and Baekduia alba sp. nov., isolated from soil and emended description of the genera Paraconexibacter (Chun et al., 2020) and Baekduia (An et al., 2020).</title>
        <authorList>
            <person name="Vieira S."/>
            <person name="Huber K.J."/>
            <person name="Geppert A."/>
            <person name="Wolf J."/>
            <person name="Neumann-Schaal M."/>
            <person name="Muesken M."/>
            <person name="Overmann J."/>
        </authorList>
    </citation>
    <scope>NUCLEOTIDE SEQUENCE</scope>
    <source>
        <strain evidence="15">AEG42_29</strain>
    </source>
</reference>
<dbReference type="InterPro" id="IPR024909">
    <property type="entry name" value="Cys-tRNA/MSH_ligase"/>
</dbReference>
<evidence type="ECO:0000256" key="13">
    <source>
        <dbReference type="HAMAP-Rule" id="MF_00041"/>
    </source>
</evidence>
<dbReference type="RefSeq" id="WP_354698275.1">
    <property type="nucleotide sequence ID" value="NZ_CP114014.1"/>
</dbReference>
<dbReference type="SUPFAM" id="SSF52374">
    <property type="entry name" value="Nucleotidylyl transferase"/>
    <property type="match status" value="1"/>
</dbReference>
<dbReference type="PANTHER" id="PTHR10890:SF3">
    <property type="entry name" value="CYSTEINE--TRNA LIGASE, CYTOPLASMIC"/>
    <property type="match status" value="1"/>
</dbReference>
<dbReference type="Pfam" id="PF23493">
    <property type="entry name" value="CysS_C"/>
    <property type="match status" value="1"/>
</dbReference>
<sequence length="449" mass="48744">MRPIRLHDTHSGALAPLTPREPGRVGIYACGPTVYNRIHIGNARPFVVYSLLKRFLEHEGYAVTLVANVTDVNDKIYDAARPLGVPSQQLADEMTAHYFADTDGLGLGRPDHEPLASEYVDGIVDLIGALLERDAAYAVEGDVYFRVRADSAYGTLSHRQIEDMDQGEGGEGLSRKEDPLDFALWKAQKEGEDTAWDTPWGRGRPGWHIECSAMAEGLLGVGFEIHGGGNDLTFPHHENEAAQTRCGRGAELAQIWMHNGMLQLGGEKMAKSVGNIALLPEILEAHGRDATVMFFCGGHYRGPLQLDDTTLADAAARVRRVREAGRRLGDGPSPEWSAPLKETFFAALAEDFNTPRALAAVFDWVRTANSSETAVGGADLREMLDVLGLANLLDAEVDGPPAEVVALAEERVAARAAKDFAESDRLRDAIAALGWVVRDVAAGYELIRA</sequence>
<evidence type="ECO:0000256" key="6">
    <source>
        <dbReference type="ARBA" id="ARBA00022723"/>
    </source>
</evidence>
<dbReference type="KEGG" id="parq:DSM112329_03944"/>
<dbReference type="CDD" id="cd00672">
    <property type="entry name" value="CysRS_core"/>
    <property type="match status" value="1"/>
</dbReference>
<feature type="binding site" evidence="13">
    <location>
        <position position="271"/>
    </location>
    <ligand>
        <name>ATP</name>
        <dbReference type="ChEBI" id="CHEBI:30616"/>
    </ligand>
</feature>
<dbReference type="Gene3D" id="3.40.50.620">
    <property type="entry name" value="HUPs"/>
    <property type="match status" value="1"/>
</dbReference>
<dbReference type="SMART" id="SM00840">
    <property type="entry name" value="DALR_2"/>
    <property type="match status" value="1"/>
</dbReference>
<name>A0AAU7AZJ6_9ACTN</name>
<dbReference type="SUPFAM" id="SSF47323">
    <property type="entry name" value="Anticodon-binding domain of a subclass of class I aminoacyl-tRNA synthetases"/>
    <property type="match status" value="1"/>
</dbReference>
<organism evidence="15">
    <name type="scientific">Paraconexibacter sp. AEG42_29</name>
    <dbReference type="NCBI Taxonomy" id="2997339"/>
    <lineage>
        <taxon>Bacteria</taxon>
        <taxon>Bacillati</taxon>
        <taxon>Actinomycetota</taxon>
        <taxon>Thermoleophilia</taxon>
        <taxon>Solirubrobacterales</taxon>
        <taxon>Paraconexibacteraceae</taxon>
        <taxon>Paraconexibacter</taxon>
    </lineage>
</organism>
<dbReference type="InterPro" id="IPR015273">
    <property type="entry name" value="Cys-tRNA-synt_Ia_DALR"/>
</dbReference>
<dbReference type="AlphaFoldDB" id="A0AAU7AZJ6"/>
<feature type="binding site" evidence="13">
    <location>
        <position position="236"/>
    </location>
    <ligand>
        <name>Zn(2+)</name>
        <dbReference type="ChEBI" id="CHEBI:29105"/>
    </ligand>
</feature>
<keyword evidence="6 13" id="KW-0479">Metal-binding</keyword>
<keyword evidence="9 13" id="KW-0067">ATP-binding</keyword>
<evidence type="ECO:0000256" key="8">
    <source>
        <dbReference type="ARBA" id="ARBA00022833"/>
    </source>
</evidence>
<dbReference type="GO" id="GO:0008270">
    <property type="term" value="F:zinc ion binding"/>
    <property type="evidence" value="ECO:0007669"/>
    <property type="project" value="UniProtKB-UniRule"/>
</dbReference>
<keyword evidence="5 13" id="KW-0436">Ligase</keyword>
<evidence type="ECO:0000256" key="7">
    <source>
        <dbReference type="ARBA" id="ARBA00022741"/>
    </source>
</evidence>
<comment type="cofactor">
    <cofactor evidence="13">
        <name>Zn(2+)</name>
        <dbReference type="ChEBI" id="CHEBI:29105"/>
    </cofactor>
    <text evidence="13">Binds 1 zinc ion per subunit.</text>
</comment>
<evidence type="ECO:0000256" key="4">
    <source>
        <dbReference type="ARBA" id="ARBA00022490"/>
    </source>
</evidence>
<feature type="binding site" evidence="13">
    <location>
        <position position="30"/>
    </location>
    <ligand>
        <name>Zn(2+)</name>
        <dbReference type="ChEBI" id="CHEBI:29105"/>
    </ligand>
</feature>
<feature type="short sequence motif" description="'KMSKS' region" evidence="13">
    <location>
        <begin position="268"/>
        <end position="272"/>
    </location>
</feature>
<accession>A0AAU7AZJ6</accession>
<comment type="catalytic activity">
    <reaction evidence="12 13">
        <text>tRNA(Cys) + L-cysteine + ATP = L-cysteinyl-tRNA(Cys) + AMP + diphosphate</text>
        <dbReference type="Rhea" id="RHEA:17773"/>
        <dbReference type="Rhea" id="RHEA-COMP:9661"/>
        <dbReference type="Rhea" id="RHEA-COMP:9679"/>
        <dbReference type="ChEBI" id="CHEBI:30616"/>
        <dbReference type="ChEBI" id="CHEBI:33019"/>
        <dbReference type="ChEBI" id="CHEBI:35235"/>
        <dbReference type="ChEBI" id="CHEBI:78442"/>
        <dbReference type="ChEBI" id="CHEBI:78517"/>
        <dbReference type="ChEBI" id="CHEBI:456215"/>
        <dbReference type="EC" id="6.1.1.16"/>
    </reaction>
</comment>
<comment type="subcellular location">
    <subcellularLocation>
        <location evidence="1 13">Cytoplasm</location>
    </subcellularLocation>
</comment>
<dbReference type="PRINTS" id="PR00983">
    <property type="entry name" value="TRNASYNTHCYS"/>
</dbReference>
<keyword evidence="10 13" id="KW-0648">Protein biosynthesis</keyword>
<evidence type="ECO:0000256" key="2">
    <source>
        <dbReference type="ARBA" id="ARBA00005594"/>
    </source>
</evidence>
<dbReference type="HAMAP" id="MF_00041">
    <property type="entry name" value="Cys_tRNA_synth"/>
    <property type="match status" value="1"/>
</dbReference>
<evidence type="ECO:0000256" key="3">
    <source>
        <dbReference type="ARBA" id="ARBA00011245"/>
    </source>
</evidence>
<dbReference type="GO" id="GO:0004817">
    <property type="term" value="F:cysteine-tRNA ligase activity"/>
    <property type="evidence" value="ECO:0007669"/>
    <property type="project" value="UniProtKB-UniRule"/>
</dbReference>
<keyword evidence="7 13" id="KW-0547">Nucleotide-binding</keyword>
<evidence type="ECO:0000256" key="11">
    <source>
        <dbReference type="ARBA" id="ARBA00023146"/>
    </source>
</evidence>
<evidence type="ECO:0000256" key="12">
    <source>
        <dbReference type="ARBA" id="ARBA00047398"/>
    </source>
</evidence>
<keyword evidence="11 13" id="KW-0030">Aminoacyl-tRNA synthetase</keyword>
<dbReference type="EC" id="6.1.1.16" evidence="13"/>
<keyword evidence="8 13" id="KW-0862">Zinc</keyword>
<keyword evidence="4 13" id="KW-0963">Cytoplasm</keyword>
<dbReference type="InterPro" id="IPR056411">
    <property type="entry name" value="CysS_C"/>
</dbReference>
<dbReference type="Pfam" id="PF01406">
    <property type="entry name" value="tRNA-synt_1e"/>
    <property type="match status" value="1"/>
</dbReference>
<dbReference type="InterPro" id="IPR032678">
    <property type="entry name" value="tRNA-synt_1_cat_dom"/>
</dbReference>
<dbReference type="InterPro" id="IPR015803">
    <property type="entry name" value="Cys-tRNA-ligase"/>
</dbReference>
<evidence type="ECO:0000256" key="10">
    <source>
        <dbReference type="ARBA" id="ARBA00022917"/>
    </source>
</evidence>
<feature type="short sequence motif" description="'HIGH' region" evidence="13">
    <location>
        <begin position="32"/>
        <end position="42"/>
    </location>
</feature>
<evidence type="ECO:0000259" key="14">
    <source>
        <dbReference type="SMART" id="SM00840"/>
    </source>
</evidence>
<dbReference type="NCBIfam" id="TIGR00435">
    <property type="entry name" value="cysS"/>
    <property type="match status" value="1"/>
</dbReference>
<dbReference type="GO" id="GO:0005829">
    <property type="term" value="C:cytosol"/>
    <property type="evidence" value="ECO:0007669"/>
    <property type="project" value="TreeGrafter"/>
</dbReference>
<dbReference type="Gene3D" id="1.20.120.1910">
    <property type="entry name" value="Cysteine-tRNA ligase, C-terminal anti-codon recognition domain"/>
    <property type="match status" value="1"/>
</dbReference>
<feature type="binding site" evidence="13">
    <location>
        <position position="240"/>
    </location>
    <ligand>
        <name>Zn(2+)</name>
        <dbReference type="ChEBI" id="CHEBI:29105"/>
    </ligand>
</feature>
<feature type="domain" description="Cysteinyl-tRNA synthetase class Ia DALR" evidence="14">
    <location>
        <begin position="343"/>
        <end position="393"/>
    </location>
</feature>
<evidence type="ECO:0000256" key="1">
    <source>
        <dbReference type="ARBA" id="ARBA00004496"/>
    </source>
</evidence>
<evidence type="ECO:0000256" key="9">
    <source>
        <dbReference type="ARBA" id="ARBA00022840"/>
    </source>
</evidence>
<dbReference type="Pfam" id="PF09190">
    <property type="entry name" value="DALR_2"/>
    <property type="match status" value="1"/>
</dbReference>
<comment type="subunit">
    <text evidence="3 13">Monomer.</text>
</comment>
<feature type="binding site" evidence="13">
    <location>
        <position position="211"/>
    </location>
    <ligand>
        <name>Zn(2+)</name>
        <dbReference type="ChEBI" id="CHEBI:29105"/>
    </ligand>
</feature>
<evidence type="ECO:0000256" key="5">
    <source>
        <dbReference type="ARBA" id="ARBA00022598"/>
    </source>
</evidence>